<sequence length="286" mass="32440">MQLFVGNAVIGYIEAGFLARFFQASRRKATLLLVVANYLSAWIAAILLVGRFSRIPTITIENIWSWLYLAIFLSFVLTLLIEYPFFWFLLRQQKNAVPKAIKATLIIHGLSYLGLFLWYAATSQTSLLTQLEVVPPEQLQPRQEYVLYFLNPEQQAIRSNLAGTQQQIIDRATLEALMPPSGRIYQPVPQLTQNTDWKYFTHFLAAGGISGRNSVTDERFQFSLETPFALWGINHAIHLEEDFLVFQLGSHQICILQPQRREIALIARGSLPIVVDSQAATPVNGE</sequence>
<name>A0A1E5QHD4_9CYAN</name>
<protein>
    <submittedName>
        <fullName evidence="2">Uncharacterized protein</fullName>
    </submittedName>
</protein>
<evidence type="ECO:0000313" key="2">
    <source>
        <dbReference type="EMBL" id="OEJ74102.1"/>
    </source>
</evidence>
<keyword evidence="1" id="KW-0472">Membrane</keyword>
<keyword evidence="1" id="KW-0812">Transmembrane</keyword>
<organism evidence="2">
    <name type="scientific">Desertifilum tharense IPPAS B-1220</name>
    <dbReference type="NCBI Taxonomy" id="1781255"/>
    <lineage>
        <taxon>Bacteria</taxon>
        <taxon>Bacillati</taxon>
        <taxon>Cyanobacteriota</taxon>
        <taxon>Cyanophyceae</taxon>
        <taxon>Desertifilales</taxon>
        <taxon>Desertifilaceae</taxon>
        <taxon>Desertifilum</taxon>
    </lineage>
</organism>
<dbReference type="EMBL" id="MJGC01000072">
    <property type="protein sequence ID" value="OEJ74102.1"/>
    <property type="molecule type" value="Genomic_DNA"/>
</dbReference>
<accession>A0A1E5QHD4</accession>
<comment type="caution">
    <text evidence="2">The sequence shown here is derived from an EMBL/GenBank/DDBJ whole genome shotgun (WGS) entry which is preliminary data.</text>
</comment>
<dbReference type="AlphaFoldDB" id="A0A1E5QHD4"/>
<evidence type="ECO:0000256" key="1">
    <source>
        <dbReference type="SAM" id="Phobius"/>
    </source>
</evidence>
<feature type="transmembrane region" description="Helical" evidence="1">
    <location>
        <begin position="30"/>
        <end position="53"/>
    </location>
</feature>
<reference evidence="2" key="1">
    <citation type="submission" date="2016-09" db="EMBL/GenBank/DDBJ databases">
        <title>Draft genome of thermotolerant cyanobacterium Desertifilum sp. strain IPPAS B-1220.</title>
        <authorList>
            <person name="Sinetova M.A."/>
            <person name="Bolakhan K."/>
            <person name="Zayadan B.K."/>
            <person name="Mironov K.S."/>
            <person name="Ustinova V."/>
            <person name="Kupriyanova E.V."/>
            <person name="Sidorov R.A."/>
            <person name="Skrypnik A.N."/>
            <person name="Gogoleva N.E."/>
            <person name="Gogolev Y.V."/>
            <person name="Los D.A."/>
        </authorList>
    </citation>
    <scope>NUCLEOTIDE SEQUENCE [LARGE SCALE GENOMIC DNA]</scope>
    <source>
        <strain evidence="2">IPPAS B-1220</strain>
    </source>
</reference>
<proteinExistence type="predicted"/>
<keyword evidence="1" id="KW-1133">Transmembrane helix</keyword>
<dbReference type="STRING" id="1781255.BH720_16190"/>
<feature type="transmembrane region" description="Helical" evidence="1">
    <location>
        <begin position="101"/>
        <end position="121"/>
    </location>
</feature>
<gene>
    <name evidence="2" type="ORF">BH720_16190</name>
</gene>
<feature type="transmembrane region" description="Helical" evidence="1">
    <location>
        <begin position="65"/>
        <end position="89"/>
    </location>
</feature>